<feature type="transmembrane region" description="Helical" evidence="2">
    <location>
        <begin position="190"/>
        <end position="210"/>
    </location>
</feature>
<gene>
    <name evidence="3" type="ORF">TPC1_14248</name>
</gene>
<proteinExistence type="predicted"/>
<organism evidence="3">
    <name type="scientific">Trepomonas sp. PC1</name>
    <dbReference type="NCBI Taxonomy" id="1076344"/>
    <lineage>
        <taxon>Eukaryota</taxon>
        <taxon>Metamonada</taxon>
        <taxon>Diplomonadida</taxon>
        <taxon>Hexamitidae</taxon>
        <taxon>Hexamitinae</taxon>
        <taxon>Trepomonas</taxon>
    </lineage>
</organism>
<evidence type="ECO:0000256" key="1">
    <source>
        <dbReference type="SAM" id="Coils"/>
    </source>
</evidence>
<protein>
    <submittedName>
        <fullName evidence="3">Transmembrane domain-containing protein</fullName>
    </submittedName>
</protein>
<keyword evidence="2" id="KW-0472">Membrane</keyword>
<reference evidence="3" key="1">
    <citation type="submission" date="2015-07" db="EMBL/GenBank/DDBJ databases">
        <title>Adaptation to a free-living lifestyle via gene acquisitions in the diplomonad Trepomonas sp. PC1.</title>
        <authorList>
            <person name="Xu F."/>
            <person name="Jerlstrom-Hultqvist J."/>
            <person name="Kolisko M."/>
            <person name="Simpson A.G.B."/>
            <person name="Roger A.J."/>
            <person name="Svard S.G."/>
            <person name="Andersson J.O."/>
        </authorList>
    </citation>
    <scope>NUCLEOTIDE SEQUENCE</scope>
    <source>
        <strain evidence="3">PC1</strain>
    </source>
</reference>
<feature type="transmembrane region" description="Helical" evidence="2">
    <location>
        <begin position="222"/>
        <end position="246"/>
    </location>
</feature>
<keyword evidence="2 3" id="KW-0812">Transmembrane</keyword>
<name>A0A146KCR7_9EUKA</name>
<feature type="coiled-coil region" evidence="1">
    <location>
        <begin position="119"/>
        <end position="173"/>
    </location>
</feature>
<dbReference type="AlphaFoldDB" id="A0A146KCR7"/>
<sequence length="256" mass="29796">NISHRQFRQLVQQVDFVQDAEDQILFSILEFQIVVNPGYAFIISQIGARKLQNASKFAVEILNHYTGQQNIYDLVYDQLMMFLTDKMRQQHQTLTEINAKIDTTDTQALSQQFTAIQILDRQLKQLREFQDQIINLDTDLLNDENIENYLQNIKNLEHELNELEHITKIKQINQKMILTSTRNDILKSTLYASVFSVAINTPALAYGFMGMNLEHGAEDSEIAFYFLLFIGLFVGFLVYFGITFCFKKVLNVYKNQ</sequence>
<feature type="non-terminal residue" evidence="3">
    <location>
        <position position="1"/>
    </location>
</feature>
<evidence type="ECO:0000313" key="3">
    <source>
        <dbReference type="EMBL" id="JAP93465.1"/>
    </source>
</evidence>
<dbReference type="EMBL" id="GDID01003141">
    <property type="protein sequence ID" value="JAP93465.1"/>
    <property type="molecule type" value="Transcribed_RNA"/>
</dbReference>
<accession>A0A146KCR7</accession>
<keyword evidence="2" id="KW-1133">Transmembrane helix</keyword>
<keyword evidence="1" id="KW-0175">Coiled coil</keyword>
<evidence type="ECO:0000256" key="2">
    <source>
        <dbReference type="SAM" id="Phobius"/>
    </source>
</evidence>